<feature type="domain" description="T4 RNA ligase 1-like N-terminal" evidence="1">
    <location>
        <begin position="212"/>
        <end position="369"/>
    </location>
</feature>
<dbReference type="EMBL" id="JWZX01003162">
    <property type="protein sequence ID" value="KOO23726.1"/>
    <property type="molecule type" value="Genomic_DNA"/>
</dbReference>
<reference evidence="3" key="1">
    <citation type="journal article" date="2015" name="PLoS Genet.">
        <title>Genome Sequence and Transcriptome Analyses of Chrysochromulina tobin: Metabolic Tools for Enhanced Algal Fitness in the Prominent Order Prymnesiales (Haptophyceae).</title>
        <authorList>
            <person name="Hovde B.T."/>
            <person name="Deodato C.R."/>
            <person name="Hunsperger H.M."/>
            <person name="Ryken S.A."/>
            <person name="Yost W."/>
            <person name="Jha R.K."/>
            <person name="Patterson J."/>
            <person name="Monnat R.J. Jr."/>
            <person name="Barlow S.B."/>
            <person name="Starkenburg S.R."/>
            <person name="Cattolico R.A."/>
        </authorList>
    </citation>
    <scope>NUCLEOTIDE SEQUENCE</scope>
    <source>
        <strain evidence="3">CCMP291</strain>
    </source>
</reference>
<evidence type="ECO:0000313" key="2">
    <source>
        <dbReference type="EMBL" id="KOO23726.1"/>
    </source>
</evidence>
<protein>
    <submittedName>
        <fullName evidence="2">RNA t4 family protein</fullName>
    </submittedName>
</protein>
<evidence type="ECO:0000259" key="1">
    <source>
        <dbReference type="Pfam" id="PF09511"/>
    </source>
</evidence>
<organism evidence="2 3">
    <name type="scientific">Chrysochromulina tobinii</name>
    <dbReference type="NCBI Taxonomy" id="1460289"/>
    <lineage>
        <taxon>Eukaryota</taxon>
        <taxon>Haptista</taxon>
        <taxon>Haptophyta</taxon>
        <taxon>Prymnesiophyceae</taxon>
        <taxon>Prymnesiales</taxon>
        <taxon>Chrysochromulinaceae</taxon>
        <taxon>Chrysochromulina</taxon>
    </lineage>
</organism>
<gene>
    <name evidence="2" type="ORF">Ctob_009950</name>
</gene>
<name>A0A0M0JAX4_9EUKA</name>
<evidence type="ECO:0000313" key="3">
    <source>
        <dbReference type="Proteomes" id="UP000037460"/>
    </source>
</evidence>
<dbReference type="AlphaFoldDB" id="A0A0M0JAX4"/>
<proteinExistence type="predicted"/>
<dbReference type="InterPro" id="IPR019039">
    <property type="entry name" value="T4-Rnl1-like_N"/>
</dbReference>
<comment type="caution">
    <text evidence="2">The sequence shown here is derived from an EMBL/GenBank/DDBJ whole genome shotgun (WGS) entry which is preliminary data.</text>
</comment>
<sequence>MLSKGVLAMRLAGREALLRKLQQHNHSIMQQQARAQIVLARWARRFVARRELERRRMLERSIKPQPLLGPFHDIDVFAPVEQQEYFSATPALRLHDPMHTPMRSTGAGGNMRPANEAPATEFEYFDDVLTVDQLKLLDDFVEQRIGFMRTECSVRGAPQISFYCYRGRASPAQFPFLPASSSLEPTTTPLTLAADGARHGARRAQEARMRHEMRGLAIHRPTRRVLCRPYHKFWHAGQRPEQSERELAELLAAPALPMLEKVDGVMVQGFVIEGRVYLATRSGRTSAAMEAESHLRGDEGQRWVRLAAVAVDAGYTPLFEFCPASSRPSGPEAATLILSALRHRRSGVYMPYARVAHLGARFGVPVVPSLGMWHPPLTLYSHGPDQSVSERLQAVLRSIRAQLDSALLRYPVGGSPRL</sequence>
<accession>A0A0M0JAX4</accession>
<dbReference type="Proteomes" id="UP000037460">
    <property type="component" value="Unassembled WGS sequence"/>
</dbReference>
<keyword evidence="3" id="KW-1185">Reference proteome</keyword>
<dbReference type="Pfam" id="PF09511">
    <property type="entry name" value="RNA_lig_T4_1"/>
    <property type="match status" value="1"/>
</dbReference>